<organism evidence="1 2">
    <name type="scientific">Funneliformis geosporum</name>
    <dbReference type="NCBI Taxonomy" id="1117311"/>
    <lineage>
        <taxon>Eukaryota</taxon>
        <taxon>Fungi</taxon>
        <taxon>Fungi incertae sedis</taxon>
        <taxon>Mucoromycota</taxon>
        <taxon>Glomeromycotina</taxon>
        <taxon>Glomeromycetes</taxon>
        <taxon>Glomerales</taxon>
        <taxon>Glomeraceae</taxon>
        <taxon>Funneliformis</taxon>
    </lineage>
</organism>
<gene>
    <name evidence="1" type="ORF">FWILDA_LOCUS16184</name>
</gene>
<evidence type="ECO:0000313" key="1">
    <source>
        <dbReference type="EMBL" id="CAI2193656.1"/>
    </source>
</evidence>
<comment type="caution">
    <text evidence="1">The sequence shown here is derived from an EMBL/GenBank/DDBJ whole genome shotgun (WGS) entry which is preliminary data.</text>
</comment>
<proteinExistence type="predicted"/>
<dbReference type="EMBL" id="CAMKVN010009894">
    <property type="protein sequence ID" value="CAI2193656.1"/>
    <property type="molecule type" value="Genomic_DNA"/>
</dbReference>
<accession>A0A9W4T612</accession>
<dbReference type="Proteomes" id="UP001153678">
    <property type="component" value="Unassembled WGS sequence"/>
</dbReference>
<keyword evidence="2" id="KW-1185">Reference proteome</keyword>
<sequence length="136" mass="16080">SRYLESRFRSDIAKSQEWWHSIIPKYDDIRFKKIMRMDSQSFQSLINNIEIHTVFQSTGNKQQAPVELQLAIFLRRETNYKIENRIAVEKHIALEEEDVEKERHIAIAFKASVTAAEKVQKVAIKVEKEYFVIVVQ</sequence>
<protein>
    <submittedName>
        <fullName evidence="1">2134_t:CDS:1</fullName>
    </submittedName>
</protein>
<dbReference type="AlphaFoldDB" id="A0A9W4T612"/>
<dbReference type="OrthoDB" id="7788538at2759"/>
<reference evidence="1" key="1">
    <citation type="submission" date="2022-08" db="EMBL/GenBank/DDBJ databases">
        <authorList>
            <person name="Kallberg Y."/>
            <person name="Tangrot J."/>
            <person name="Rosling A."/>
        </authorList>
    </citation>
    <scope>NUCLEOTIDE SEQUENCE</scope>
    <source>
        <strain evidence="1">Wild A</strain>
    </source>
</reference>
<name>A0A9W4T612_9GLOM</name>
<evidence type="ECO:0000313" key="2">
    <source>
        <dbReference type="Proteomes" id="UP001153678"/>
    </source>
</evidence>
<feature type="non-terminal residue" evidence="1">
    <location>
        <position position="1"/>
    </location>
</feature>